<organism evidence="1">
    <name type="scientific">Siphoviridae sp. ctsf32</name>
    <dbReference type="NCBI Taxonomy" id="2827594"/>
    <lineage>
        <taxon>Viruses</taxon>
        <taxon>Duplodnaviria</taxon>
        <taxon>Heunggongvirae</taxon>
        <taxon>Uroviricota</taxon>
        <taxon>Caudoviricetes</taxon>
    </lineage>
</organism>
<name>A0A8S5LN05_9CAUD</name>
<accession>A0A8S5LN05</accession>
<evidence type="ECO:0000313" key="1">
    <source>
        <dbReference type="EMBL" id="DAD71453.1"/>
    </source>
</evidence>
<dbReference type="EMBL" id="BK015882">
    <property type="protein sequence ID" value="DAD71453.1"/>
    <property type="molecule type" value="Genomic_DNA"/>
</dbReference>
<proteinExistence type="predicted"/>
<reference evidence="1" key="1">
    <citation type="journal article" date="2021" name="Proc. Natl. Acad. Sci. U.S.A.">
        <title>A Catalog of Tens of Thousands of Viruses from Human Metagenomes Reveals Hidden Associations with Chronic Diseases.</title>
        <authorList>
            <person name="Tisza M.J."/>
            <person name="Buck C.B."/>
        </authorList>
    </citation>
    <scope>NUCLEOTIDE SEQUENCE</scope>
    <source>
        <strain evidence="1">Ctsf32</strain>
    </source>
</reference>
<sequence length="212" mass="24809">MSVYLYDDALLSKIKYWTEKTNLHVYGVDEIRDLFQVIADETKDNPIKLPILTVTRPKGYTILNTNKKPTTYNGIKVVQGEKTASMLAQVPINIQYQFDIYTRYQKEADMYMRNLVFNIINYPTLSIIIPYRDINFKHNANIRINSDVMDTSNNSVRLFNGQFTRLSVTVNIDDAYLWDLRVANNLTIEDENMLYVRNPDEKTFIKETINID</sequence>
<protein>
    <submittedName>
        <fullName evidence="1">Uncharacterized protein</fullName>
    </submittedName>
</protein>